<evidence type="ECO:0000256" key="4">
    <source>
        <dbReference type="ARBA" id="ARBA00022692"/>
    </source>
</evidence>
<dbReference type="VEuPathDB" id="FungiDB:AAP_03261"/>
<sequence length="323" mass="35993">MVLGERQGEVSAPRGTSFRAAAARAKGDAPQSREKRDYKGFLAGVFSGITKCTVGHPFDTIKVRLQTSKTSRFSGPLDCVLKTVRNEGVAGMYKGMSPPLIGWMFMDSIRLLQEHVFAPRQRDQKQEQKLPWYGHGIAGLGAGSTVSFIAAPVEHLKARLQIQYAAKKKDRLYSGPLDCAKKIYRAHGVRGLYHGLCSTLLFRSFFFCWWASYDLFTTVFKKHTDLSTPSINFWAGGLSAQIFWLTSYPSDIIKQRIMTDPLGGQLNDGTQRFKRWKDAAVAVGREGGGFKAYWRGFVPCFLRAFPANAMALVAFEGIMRALP</sequence>
<dbReference type="PANTHER" id="PTHR45624">
    <property type="entry name" value="MITOCHONDRIAL BASIC AMINO ACIDS TRANSPORTER-RELATED"/>
    <property type="match status" value="1"/>
</dbReference>
<dbReference type="Pfam" id="PF00153">
    <property type="entry name" value="Mito_carr"/>
    <property type="match status" value="3"/>
</dbReference>
<evidence type="ECO:0000313" key="13">
    <source>
        <dbReference type="EMBL" id="KZZ91555.1"/>
    </source>
</evidence>
<evidence type="ECO:0000256" key="8">
    <source>
        <dbReference type="ARBA" id="ARBA00023128"/>
    </source>
</evidence>
<evidence type="ECO:0000256" key="12">
    <source>
        <dbReference type="SAM" id="MobiDB-lite"/>
    </source>
</evidence>
<dbReference type="Proteomes" id="UP000242877">
    <property type="component" value="Unassembled WGS sequence"/>
</dbReference>
<keyword evidence="3 11" id="KW-0813">Transport</keyword>
<evidence type="ECO:0000256" key="9">
    <source>
        <dbReference type="ARBA" id="ARBA00023136"/>
    </source>
</evidence>
<keyword evidence="14" id="KW-1185">Reference proteome</keyword>
<proteinExistence type="inferred from homology"/>
<evidence type="ECO:0000256" key="1">
    <source>
        <dbReference type="ARBA" id="ARBA00004448"/>
    </source>
</evidence>
<reference evidence="13 14" key="1">
    <citation type="journal article" date="2016" name="Genome Biol. Evol.">
        <title>Divergent and convergent evolution of fungal pathogenicity.</title>
        <authorList>
            <person name="Shang Y."/>
            <person name="Xiao G."/>
            <person name="Zheng P."/>
            <person name="Cen K."/>
            <person name="Zhan S."/>
            <person name="Wang C."/>
        </authorList>
    </citation>
    <scope>NUCLEOTIDE SEQUENCE [LARGE SCALE GENOMIC DNA]</scope>
    <source>
        <strain evidence="13 14">ARSEF 7405</strain>
    </source>
</reference>
<keyword evidence="5" id="KW-0677">Repeat</keyword>
<dbReference type="PRINTS" id="PR00926">
    <property type="entry name" value="MITOCARRIER"/>
</dbReference>
<dbReference type="GO" id="GO:1990575">
    <property type="term" value="P:mitochondrial L-ornithine transmembrane transport"/>
    <property type="evidence" value="ECO:0007669"/>
    <property type="project" value="TreeGrafter"/>
</dbReference>
<feature type="repeat" description="Solcar" evidence="10">
    <location>
        <begin position="35"/>
        <end position="120"/>
    </location>
</feature>
<comment type="similarity">
    <text evidence="2 11">Belongs to the mitochondrial carrier (TC 2.A.29) family.</text>
</comment>
<keyword evidence="4 10" id="KW-0812">Transmembrane</keyword>
<evidence type="ECO:0000256" key="5">
    <source>
        <dbReference type="ARBA" id="ARBA00022737"/>
    </source>
</evidence>
<dbReference type="InterPro" id="IPR002067">
    <property type="entry name" value="MCP"/>
</dbReference>
<keyword evidence="7" id="KW-1133">Transmembrane helix</keyword>
<evidence type="ECO:0000256" key="2">
    <source>
        <dbReference type="ARBA" id="ARBA00006375"/>
    </source>
</evidence>
<evidence type="ECO:0000256" key="7">
    <source>
        <dbReference type="ARBA" id="ARBA00022989"/>
    </source>
</evidence>
<evidence type="ECO:0000256" key="11">
    <source>
        <dbReference type="RuleBase" id="RU000488"/>
    </source>
</evidence>
<dbReference type="Gene3D" id="1.50.40.10">
    <property type="entry name" value="Mitochondrial carrier domain"/>
    <property type="match status" value="1"/>
</dbReference>
<feature type="region of interest" description="Disordered" evidence="12">
    <location>
        <begin position="1"/>
        <end position="33"/>
    </location>
</feature>
<feature type="repeat" description="Solcar" evidence="10">
    <location>
        <begin position="227"/>
        <end position="321"/>
    </location>
</feature>
<keyword evidence="6" id="KW-0999">Mitochondrion inner membrane</keyword>
<dbReference type="GO" id="GO:0000064">
    <property type="term" value="F:L-ornithine transmembrane transporter activity"/>
    <property type="evidence" value="ECO:0007669"/>
    <property type="project" value="TreeGrafter"/>
</dbReference>
<gene>
    <name evidence="13" type="ORF">AAP_03261</name>
</gene>
<comment type="subcellular location">
    <subcellularLocation>
        <location evidence="1">Mitochondrion inner membrane</location>
        <topology evidence="1">Multi-pass membrane protein</topology>
    </subcellularLocation>
</comment>
<dbReference type="GO" id="GO:0005743">
    <property type="term" value="C:mitochondrial inner membrane"/>
    <property type="evidence" value="ECO:0007669"/>
    <property type="project" value="UniProtKB-SubCell"/>
</dbReference>
<dbReference type="EMBL" id="AZGZ01000013">
    <property type="protein sequence ID" value="KZZ91555.1"/>
    <property type="molecule type" value="Genomic_DNA"/>
</dbReference>
<keyword evidence="8" id="KW-0496">Mitochondrion</keyword>
<dbReference type="AlphaFoldDB" id="A0A167YNB9"/>
<organism evidence="13 14">
    <name type="scientific">Ascosphaera apis ARSEF 7405</name>
    <dbReference type="NCBI Taxonomy" id="392613"/>
    <lineage>
        <taxon>Eukaryota</taxon>
        <taxon>Fungi</taxon>
        <taxon>Dikarya</taxon>
        <taxon>Ascomycota</taxon>
        <taxon>Pezizomycotina</taxon>
        <taxon>Eurotiomycetes</taxon>
        <taxon>Eurotiomycetidae</taxon>
        <taxon>Onygenales</taxon>
        <taxon>Ascosphaeraceae</taxon>
        <taxon>Ascosphaera</taxon>
    </lineage>
</organism>
<comment type="caution">
    <text evidence="13">The sequence shown here is derived from an EMBL/GenBank/DDBJ whole genome shotgun (WGS) entry which is preliminary data.</text>
</comment>
<evidence type="ECO:0000313" key="14">
    <source>
        <dbReference type="Proteomes" id="UP000242877"/>
    </source>
</evidence>
<dbReference type="PANTHER" id="PTHR45624:SF57">
    <property type="entry name" value="MITOCHONDRIAL SUBSTRATE CARRIER FAMILY PROTEIN L"/>
    <property type="match status" value="1"/>
</dbReference>
<keyword evidence="9 10" id="KW-0472">Membrane</keyword>
<evidence type="ECO:0000256" key="10">
    <source>
        <dbReference type="PROSITE-ProRule" id="PRU00282"/>
    </source>
</evidence>
<accession>A0A167YNB9</accession>
<dbReference type="OrthoDB" id="193856at2759"/>
<dbReference type="InterPro" id="IPR023395">
    <property type="entry name" value="MCP_dom_sf"/>
</dbReference>
<dbReference type="PROSITE" id="PS50920">
    <property type="entry name" value="SOLCAR"/>
    <property type="match status" value="3"/>
</dbReference>
<dbReference type="InterPro" id="IPR050567">
    <property type="entry name" value="Mitochondrial_Carrier"/>
</dbReference>
<name>A0A167YNB9_9EURO</name>
<evidence type="ECO:0000256" key="6">
    <source>
        <dbReference type="ARBA" id="ARBA00022792"/>
    </source>
</evidence>
<evidence type="ECO:0000256" key="3">
    <source>
        <dbReference type="ARBA" id="ARBA00022448"/>
    </source>
</evidence>
<feature type="repeat" description="Solcar" evidence="10">
    <location>
        <begin position="130"/>
        <end position="219"/>
    </location>
</feature>
<protein>
    <submittedName>
        <fullName evidence="13">Mitochondrial carnitine/acylcarnitine carrier protein</fullName>
    </submittedName>
</protein>
<dbReference type="SUPFAM" id="SSF103506">
    <property type="entry name" value="Mitochondrial carrier"/>
    <property type="match status" value="1"/>
</dbReference>
<dbReference type="InterPro" id="IPR018108">
    <property type="entry name" value="MCP_transmembrane"/>
</dbReference>